<organism evidence="1 2">
    <name type="scientific">Aquamicrobium defluvii</name>
    <dbReference type="NCBI Taxonomy" id="69279"/>
    <lineage>
        <taxon>Bacteria</taxon>
        <taxon>Pseudomonadati</taxon>
        <taxon>Pseudomonadota</taxon>
        <taxon>Alphaproteobacteria</taxon>
        <taxon>Hyphomicrobiales</taxon>
        <taxon>Phyllobacteriaceae</taxon>
        <taxon>Aquamicrobium</taxon>
    </lineage>
</organism>
<dbReference type="EMBL" id="SNZF01000031">
    <property type="protein sequence ID" value="TDR31775.1"/>
    <property type="molecule type" value="Genomic_DNA"/>
</dbReference>
<proteinExistence type="predicted"/>
<dbReference type="OrthoDB" id="6058064at2"/>
<name>A0A4R6Y8Q6_9HYPH</name>
<accession>A0A4R6Y8Q6</accession>
<reference evidence="1 2" key="1">
    <citation type="submission" date="2019-03" db="EMBL/GenBank/DDBJ databases">
        <title>Genomic Encyclopedia of Type Strains, Phase IV (KMG-IV): sequencing the most valuable type-strain genomes for metagenomic binning, comparative biology and taxonomic classification.</title>
        <authorList>
            <person name="Goeker M."/>
        </authorList>
    </citation>
    <scope>NUCLEOTIDE SEQUENCE [LARGE SCALE GENOMIC DNA]</scope>
    <source>
        <strain evidence="1 2">DSM 11603</strain>
    </source>
</reference>
<sequence>MTISNRISLDELRRMAVGDIAALPAEQLALLQDEAADALRHAKTVCDWLDGAVVLKYADRAHAARQAAGKDTGTVRFDDGAVTVIADLPKRVDWDQDKLTALVERIRAEGDDPAEYVDVAIKVPERKFAAWPSHIRSAFEDARTVRTGKPSFRLSLNTEVTS</sequence>
<evidence type="ECO:0000313" key="2">
    <source>
        <dbReference type="Proteomes" id="UP000294958"/>
    </source>
</evidence>
<comment type="caution">
    <text evidence="1">The sequence shown here is derived from an EMBL/GenBank/DDBJ whole genome shotgun (WGS) entry which is preliminary data.</text>
</comment>
<evidence type="ECO:0000313" key="1">
    <source>
        <dbReference type="EMBL" id="TDR31775.1"/>
    </source>
</evidence>
<gene>
    <name evidence="1" type="ORF">DES43_13145</name>
</gene>
<keyword evidence="2" id="KW-1185">Reference proteome</keyword>
<dbReference type="RefSeq" id="WP_133675957.1">
    <property type="nucleotide sequence ID" value="NZ_SNZF01000031.1"/>
</dbReference>
<dbReference type="Proteomes" id="UP000294958">
    <property type="component" value="Unassembled WGS sequence"/>
</dbReference>
<dbReference type="AlphaFoldDB" id="A0A4R6Y8Q6"/>
<protein>
    <submittedName>
        <fullName evidence="1">Uncharacterized protein</fullName>
    </submittedName>
</protein>